<feature type="compositionally biased region" description="Basic and acidic residues" evidence="1">
    <location>
        <begin position="298"/>
        <end position="315"/>
    </location>
</feature>
<proteinExistence type="predicted"/>
<sequence>MATRNQLRTGNYLGEGADTSFNPSSQNYGDYFSSPSGYSAPTPTTSEQRLPGGLKSVNRQGVKKIPFTMIPGDPTGTKIPAGRVGSYDTGGGRTEGIPTTVGGFQAVNTAYRSGTGGAYVDPVWGPTGGTAQTPQSGGRETGTSPAHAATRNFLRSYSSKLLGAKGGKETISARNIRIERERLSGVETRRRVQEEGDKPFAVGTIQRSTFVPPEGPAPTLDLPKYEAQKYDTKRVEQLRQRAASGQIFESRRNLQRAYARSFAQYGFNPVARGAAMRIALEGHGLNVSRALSSAEQTSRNEYEQERRFEDENRQRDYQRLTTQALESYKQASQAYQQQGTQQRTQETIYGVRDTGEESGIRVLNTDLPEGVTF</sequence>
<feature type="region of interest" description="Disordered" evidence="1">
    <location>
        <begin position="1"/>
        <end position="56"/>
    </location>
</feature>
<feature type="region of interest" description="Disordered" evidence="1">
    <location>
        <begin position="290"/>
        <end position="315"/>
    </location>
</feature>
<gene>
    <name evidence="2" type="ORF">LCGC14_1458260</name>
</gene>
<dbReference type="EMBL" id="LAZR01010122">
    <property type="protein sequence ID" value="KKM68701.1"/>
    <property type="molecule type" value="Genomic_DNA"/>
</dbReference>
<feature type="region of interest" description="Disordered" evidence="1">
    <location>
        <begin position="122"/>
        <end position="146"/>
    </location>
</feature>
<feature type="compositionally biased region" description="Polar residues" evidence="1">
    <location>
        <begin position="129"/>
        <end position="144"/>
    </location>
</feature>
<protein>
    <submittedName>
        <fullName evidence="2">Uncharacterized protein</fullName>
    </submittedName>
</protein>
<evidence type="ECO:0000256" key="1">
    <source>
        <dbReference type="SAM" id="MobiDB-lite"/>
    </source>
</evidence>
<reference evidence="2" key="1">
    <citation type="journal article" date="2015" name="Nature">
        <title>Complex archaea that bridge the gap between prokaryotes and eukaryotes.</title>
        <authorList>
            <person name="Spang A."/>
            <person name="Saw J.H."/>
            <person name="Jorgensen S.L."/>
            <person name="Zaremba-Niedzwiedzka K."/>
            <person name="Martijn J."/>
            <person name="Lind A.E."/>
            <person name="van Eijk R."/>
            <person name="Schleper C."/>
            <person name="Guy L."/>
            <person name="Ettema T.J."/>
        </authorList>
    </citation>
    <scope>NUCLEOTIDE SEQUENCE</scope>
</reference>
<organism evidence="2">
    <name type="scientific">marine sediment metagenome</name>
    <dbReference type="NCBI Taxonomy" id="412755"/>
    <lineage>
        <taxon>unclassified sequences</taxon>
        <taxon>metagenomes</taxon>
        <taxon>ecological metagenomes</taxon>
    </lineage>
</organism>
<comment type="caution">
    <text evidence="2">The sequence shown here is derived from an EMBL/GenBank/DDBJ whole genome shotgun (WGS) entry which is preliminary data.</text>
</comment>
<dbReference type="AlphaFoldDB" id="A0A0F9K1Z3"/>
<accession>A0A0F9K1Z3</accession>
<name>A0A0F9K1Z3_9ZZZZ</name>
<evidence type="ECO:0000313" key="2">
    <source>
        <dbReference type="EMBL" id="KKM68701.1"/>
    </source>
</evidence>
<feature type="compositionally biased region" description="Polar residues" evidence="1">
    <location>
        <begin position="19"/>
        <end position="48"/>
    </location>
</feature>